<evidence type="ECO:0000313" key="3">
    <source>
        <dbReference type="Proteomes" id="UP000218231"/>
    </source>
</evidence>
<feature type="compositionally biased region" description="Polar residues" evidence="1">
    <location>
        <begin position="109"/>
        <end position="118"/>
    </location>
</feature>
<dbReference type="Proteomes" id="UP000218231">
    <property type="component" value="Unassembled WGS sequence"/>
</dbReference>
<proteinExistence type="predicted"/>
<dbReference type="EMBL" id="LIAE01005475">
    <property type="protein sequence ID" value="PAV93318.1"/>
    <property type="molecule type" value="Genomic_DNA"/>
</dbReference>
<name>A0A2A2M4C3_9BILA</name>
<gene>
    <name evidence="2" type="ORF">WR25_09243</name>
</gene>
<evidence type="ECO:0000313" key="2">
    <source>
        <dbReference type="EMBL" id="PAV93318.1"/>
    </source>
</evidence>
<protein>
    <submittedName>
        <fullName evidence="2">Uncharacterized protein</fullName>
    </submittedName>
</protein>
<feature type="compositionally biased region" description="Low complexity" evidence="1">
    <location>
        <begin position="1"/>
        <end position="16"/>
    </location>
</feature>
<evidence type="ECO:0000256" key="1">
    <source>
        <dbReference type="SAM" id="MobiDB-lite"/>
    </source>
</evidence>
<reference evidence="2 3" key="1">
    <citation type="journal article" date="2017" name="Curr. Biol.">
        <title>Genome architecture and evolution of a unichromosomal asexual nematode.</title>
        <authorList>
            <person name="Fradin H."/>
            <person name="Zegar C."/>
            <person name="Gutwein M."/>
            <person name="Lucas J."/>
            <person name="Kovtun M."/>
            <person name="Corcoran D."/>
            <person name="Baugh L.R."/>
            <person name="Kiontke K."/>
            <person name="Gunsalus K."/>
            <person name="Fitch D.H."/>
            <person name="Piano F."/>
        </authorList>
    </citation>
    <scope>NUCLEOTIDE SEQUENCE [LARGE SCALE GENOMIC DNA]</scope>
    <source>
        <strain evidence="2">PF1309</strain>
    </source>
</reference>
<feature type="region of interest" description="Disordered" evidence="1">
    <location>
        <begin position="1"/>
        <end position="51"/>
    </location>
</feature>
<keyword evidence="3" id="KW-1185">Reference proteome</keyword>
<sequence length="141" mass="14767">MIASLSSPEPAAASVAITPSNSPGVAPRSSSTISAAPATARAIPTRRSPWSRKSALLAARRCRTAATSPNTIRWSRWSPAPKRLGAASTSSSTTPASCATRPSRRWSPPISNSWSASTCWARPSPPRRAGRRSASRITVAC</sequence>
<dbReference type="AlphaFoldDB" id="A0A2A2M4C3"/>
<feature type="region of interest" description="Disordered" evidence="1">
    <location>
        <begin position="67"/>
        <end position="137"/>
    </location>
</feature>
<feature type="compositionally biased region" description="Low complexity" evidence="1">
    <location>
        <begin position="26"/>
        <end position="48"/>
    </location>
</feature>
<feature type="compositionally biased region" description="Low complexity" evidence="1">
    <location>
        <begin position="86"/>
        <end position="101"/>
    </location>
</feature>
<comment type="caution">
    <text evidence="2">The sequence shown here is derived from an EMBL/GenBank/DDBJ whole genome shotgun (WGS) entry which is preliminary data.</text>
</comment>
<organism evidence="2 3">
    <name type="scientific">Diploscapter pachys</name>
    <dbReference type="NCBI Taxonomy" id="2018661"/>
    <lineage>
        <taxon>Eukaryota</taxon>
        <taxon>Metazoa</taxon>
        <taxon>Ecdysozoa</taxon>
        <taxon>Nematoda</taxon>
        <taxon>Chromadorea</taxon>
        <taxon>Rhabditida</taxon>
        <taxon>Rhabditina</taxon>
        <taxon>Rhabditomorpha</taxon>
        <taxon>Rhabditoidea</taxon>
        <taxon>Rhabditidae</taxon>
        <taxon>Diploscapter</taxon>
    </lineage>
</organism>
<accession>A0A2A2M4C3</accession>